<dbReference type="RefSeq" id="WP_342742679.1">
    <property type="nucleotide sequence ID" value="NZ_FNFF01000001.1"/>
</dbReference>
<evidence type="ECO:0000256" key="1">
    <source>
        <dbReference type="SAM" id="MobiDB-lite"/>
    </source>
</evidence>
<evidence type="ECO:0000313" key="2">
    <source>
        <dbReference type="EMBL" id="SDJ40720.1"/>
    </source>
</evidence>
<dbReference type="Pfam" id="PF19720">
    <property type="entry name" value="DUF6214"/>
    <property type="match status" value="1"/>
</dbReference>
<feature type="compositionally biased region" description="Low complexity" evidence="1">
    <location>
        <begin position="33"/>
        <end position="44"/>
    </location>
</feature>
<gene>
    <name evidence="2" type="ORF">SAMN05421806_101260</name>
</gene>
<feature type="compositionally biased region" description="Basic residues" evidence="1">
    <location>
        <begin position="128"/>
        <end position="138"/>
    </location>
</feature>
<feature type="region of interest" description="Disordered" evidence="1">
    <location>
        <begin position="108"/>
        <end position="144"/>
    </location>
</feature>
<evidence type="ECO:0000313" key="3">
    <source>
        <dbReference type="Proteomes" id="UP000199155"/>
    </source>
</evidence>
<feature type="region of interest" description="Disordered" evidence="1">
    <location>
        <begin position="1"/>
        <end position="45"/>
    </location>
</feature>
<accession>A0A1G8TJ51</accession>
<name>A0A1G8TJ51_9ACTN</name>
<dbReference type="InterPro" id="IPR046186">
    <property type="entry name" value="DUF6214"/>
</dbReference>
<dbReference type="AlphaFoldDB" id="A0A1G8TJ51"/>
<reference evidence="2 3" key="1">
    <citation type="submission" date="2016-10" db="EMBL/GenBank/DDBJ databases">
        <authorList>
            <person name="de Groot N.N."/>
        </authorList>
    </citation>
    <scope>NUCLEOTIDE SEQUENCE [LARGE SCALE GENOMIC DNA]</scope>
    <source>
        <strain evidence="2 3">CGMCC 4.5727</strain>
    </source>
</reference>
<dbReference type="STRING" id="417292.SAMN05421806_101260"/>
<dbReference type="EMBL" id="FNFF01000001">
    <property type="protein sequence ID" value="SDJ40720.1"/>
    <property type="molecule type" value="Genomic_DNA"/>
</dbReference>
<organism evidence="2 3">
    <name type="scientific">Streptomyces indicus</name>
    <dbReference type="NCBI Taxonomy" id="417292"/>
    <lineage>
        <taxon>Bacteria</taxon>
        <taxon>Bacillati</taxon>
        <taxon>Actinomycetota</taxon>
        <taxon>Actinomycetes</taxon>
        <taxon>Kitasatosporales</taxon>
        <taxon>Streptomycetaceae</taxon>
        <taxon>Streptomyces</taxon>
    </lineage>
</organism>
<protein>
    <submittedName>
        <fullName evidence="2">Uncharacterized protein</fullName>
    </submittedName>
</protein>
<sequence length="196" mass="20753">MQPAWEVRGHGTASTGRQRGEAGEAGPAREEAGQAAGQGPAEGALPPWFDVRVTFGEGAYIDVLAVAGETGISIEDMRARPPLPLGGFAALTDWLSGPLEEACRAVVADPAPRPPAAEPRPAADGGRRDHRRSRRTQPRGKDARLVAAEAYRAAQAESRDPVLAVMAATGRSRRRALRLIAGARDAGHLAPRHNRR</sequence>
<keyword evidence="3" id="KW-1185">Reference proteome</keyword>
<dbReference type="Proteomes" id="UP000199155">
    <property type="component" value="Unassembled WGS sequence"/>
</dbReference>
<feature type="compositionally biased region" description="Basic and acidic residues" evidence="1">
    <location>
        <begin position="18"/>
        <end position="32"/>
    </location>
</feature>
<proteinExistence type="predicted"/>